<dbReference type="AlphaFoldDB" id="A0A183TQV1"/>
<sequence>MASDALDNPTVAGDVVNSTTTVTRALISEADMDSVYHILSSEKQRTTVSRSTISECSSTNFNTFDRNRTEEEPVAQRFGLFTNLSQWRASKMEKFRVGCG</sequence>
<name>A0A183TQV1_SCHSO</name>
<dbReference type="WBParaSite" id="SSLN_0001956601-mRNA-1">
    <property type="protein sequence ID" value="SSLN_0001956601-mRNA-1"/>
    <property type="gene ID" value="SSLN_0001956601"/>
</dbReference>
<reference evidence="1 2" key="2">
    <citation type="submission" date="2018-11" db="EMBL/GenBank/DDBJ databases">
        <authorList>
            <consortium name="Pathogen Informatics"/>
        </authorList>
    </citation>
    <scope>NUCLEOTIDE SEQUENCE [LARGE SCALE GENOMIC DNA]</scope>
    <source>
        <strain evidence="1 2">NST_G2</strain>
    </source>
</reference>
<dbReference type="EMBL" id="UYSU01045513">
    <property type="protein sequence ID" value="VDM05237.1"/>
    <property type="molecule type" value="Genomic_DNA"/>
</dbReference>
<gene>
    <name evidence="1" type="ORF">SSLN_LOCUS18851</name>
</gene>
<evidence type="ECO:0000313" key="2">
    <source>
        <dbReference type="Proteomes" id="UP000275846"/>
    </source>
</evidence>
<evidence type="ECO:0000313" key="3">
    <source>
        <dbReference type="WBParaSite" id="SSLN_0001956601-mRNA-1"/>
    </source>
</evidence>
<reference evidence="3" key="1">
    <citation type="submission" date="2016-06" db="UniProtKB">
        <authorList>
            <consortium name="WormBaseParasite"/>
        </authorList>
    </citation>
    <scope>IDENTIFICATION</scope>
</reference>
<keyword evidence="2" id="KW-1185">Reference proteome</keyword>
<organism evidence="3">
    <name type="scientific">Schistocephalus solidus</name>
    <name type="common">Tapeworm</name>
    <dbReference type="NCBI Taxonomy" id="70667"/>
    <lineage>
        <taxon>Eukaryota</taxon>
        <taxon>Metazoa</taxon>
        <taxon>Spiralia</taxon>
        <taxon>Lophotrochozoa</taxon>
        <taxon>Platyhelminthes</taxon>
        <taxon>Cestoda</taxon>
        <taxon>Eucestoda</taxon>
        <taxon>Diphyllobothriidea</taxon>
        <taxon>Diphyllobothriidae</taxon>
        <taxon>Schistocephalus</taxon>
    </lineage>
</organism>
<evidence type="ECO:0000313" key="1">
    <source>
        <dbReference type="EMBL" id="VDM05237.1"/>
    </source>
</evidence>
<accession>A0A183TQV1</accession>
<dbReference type="Proteomes" id="UP000275846">
    <property type="component" value="Unassembled WGS sequence"/>
</dbReference>
<proteinExistence type="predicted"/>
<protein>
    <submittedName>
        <fullName evidence="1 3">Uncharacterized protein</fullName>
    </submittedName>
</protein>